<dbReference type="EMBL" id="MU006091">
    <property type="protein sequence ID" value="KAF2841267.1"/>
    <property type="molecule type" value="Genomic_DNA"/>
</dbReference>
<comment type="caution">
    <text evidence="5">The sequence shown here is derived from an EMBL/GenBank/DDBJ whole genome shotgun (WGS) entry which is preliminary data.</text>
</comment>
<dbReference type="AlphaFoldDB" id="A0A9P4SGB9"/>
<evidence type="ECO:0000256" key="4">
    <source>
        <dbReference type="SAM" id="MobiDB-lite"/>
    </source>
</evidence>
<feature type="compositionally biased region" description="Basic residues" evidence="4">
    <location>
        <begin position="342"/>
        <end position="351"/>
    </location>
</feature>
<dbReference type="InterPro" id="IPR015943">
    <property type="entry name" value="WD40/YVTN_repeat-like_dom_sf"/>
</dbReference>
<dbReference type="SUPFAM" id="SSF50978">
    <property type="entry name" value="WD40 repeat-like"/>
    <property type="match status" value="1"/>
</dbReference>
<dbReference type="PANTHER" id="PTHR22889:SF0">
    <property type="entry name" value="WD REPEAT-CONTAINING PROTEIN 89"/>
    <property type="match status" value="1"/>
</dbReference>
<sequence>MTDFNQIASSNLSLPADSYIYSLITLSKRLESSVLAPGSPIAVISSDDSLRIFDADLNLLPDGIYENIHNSITCVSRFDDDGNIIATAGRDACVKLWDRRTKSKVAEFVTPKKEALSALNCCASNNAIVAGTELKDDGPGESPIFLWDTRKGGSPQLQYVESHTDTITELRFNSSTNPTHLLSGSTDGLINLFDLSQDNEDDALFQVINNKSAIHHTGFLTSTSVYTLSTDEKWTQYEIRNPDEEDSSHNPEESLDLRERLGCEYVIKVVDAGDAKWVAIGQHRQSYSRLNFAGAHGNEIVRDVLVDASTIYSCGEDGHIRAWKASSTGEAMETEGTEKASKDKKKKHRKKDKEAGKEARFAPY</sequence>
<keyword evidence="6" id="KW-1185">Reference proteome</keyword>
<keyword evidence="1 3" id="KW-0853">WD repeat</keyword>
<feature type="repeat" description="WD" evidence="3">
    <location>
        <begin position="66"/>
        <end position="107"/>
    </location>
</feature>
<dbReference type="Proteomes" id="UP000799429">
    <property type="component" value="Unassembled WGS sequence"/>
</dbReference>
<evidence type="ECO:0000313" key="6">
    <source>
        <dbReference type="Proteomes" id="UP000799429"/>
    </source>
</evidence>
<feature type="region of interest" description="Disordered" evidence="4">
    <location>
        <begin position="325"/>
        <end position="364"/>
    </location>
</feature>
<organism evidence="5 6">
    <name type="scientific">Patellaria atrata CBS 101060</name>
    <dbReference type="NCBI Taxonomy" id="1346257"/>
    <lineage>
        <taxon>Eukaryota</taxon>
        <taxon>Fungi</taxon>
        <taxon>Dikarya</taxon>
        <taxon>Ascomycota</taxon>
        <taxon>Pezizomycotina</taxon>
        <taxon>Dothideomycetes</taxon>
        <taxon>Dothideomycetes incertae sedis</taxon>
        <taxon>Patellariales</taxon>
        <taxon>Patellariaceae</taxon>
        <taxon>Patellaria</taxon>
    </lineage>
</organism>
<evidence type="ECO:0000256" key="1">
    <source>
        <dbReference type="ARBA" id="ARBA00022574"/>
    </source>
</evidence>
<name>A0A9P4SGB9_9PEZI</name>
<dbReference type="SMART" id="SM00320">
    <property type="entry name" value="WD40"/>
    <property type="match status" value="3"/>
</dbReference>
<protein>
    <submittedName>
        <fullName evidence="5">WD40 repeat-like protein</fullName>
    </submittedName>
</protein>
<dbReference type="InterPro" id="IPR039328">
    <property type="entry name" value="WDR89"/>
</dbReference>
<dbReference type="InterPro" id="IPR036322">
    <property type="entry name" value="WD40_repeat_dom_sf"/>
</dbReference>
<feature type="compositionally biased region" description="Basic and acidic residues" evidence="4">
    <location>
        <begin position="352"/>
        <end position="364"/>
    </location>
</feature>
<keyword evidence="2" id="KW-0677">Repeat</keyword>
<proteinExistence type="predicted"/>
<dbReference type="OrthoDB" id="25131at2759"/>
<dbReference type="Gene3D" id="2.130.10.10">
    <property type="entry name" value="YVTN repeat-like/Quinoprotein amine dehydrogenase"/>
    <property type="match status" value="1"/>
</dbReference>
<feature type="repeat" description="WD" evidence="3">
    <location>
        <begin position="160"/>
        <end position="203"/>
    </location>
</feature>
<dbReference type="Pfam" id="PF00400">
    <property type="entry name" value="WD40"/>
    <property type="match status" value="2"/>
</dbReference>
<reference evidence="5" key="1">
    <citation type="journal article" date="2020" name="Stud. Mycol.">
        <title>101 Dothideomycetes genomes: a test case for predicting lifestyles and emergence of pathogens.</title>
        <authorList>
            <person name="Haridas S."/>
            <person name="Albert R."/>
            <person name="Binder M."/>
            <person name="Bloem J."/>
            <person name="Labutti K."/>
            <person name="Salamov A."/>
            <person name="Andreopoulos B."/>
            <person name="Baker S."/>
            <person name="Barry K."/>
            <person name="Bills G."/>
            <person name="Bluhm B."/>
            <person name="Cannon C."/>
            <person name="Castanera R."/>
            <person name="Culley D."/>
            <person name="Daum C."/>
            <person name="Ezra D."/>
            <person name="Gonzalez J."/>
            <person name="Henrissat B."/>
            <person name="Kuo A."/>
            <person name="Liang C."/>
            <person name="Lipzen A."/>
            <person name="Lutzoni F."/>
            <person name="Magnuson J."/>
            <person name="Mondo S."/>
            <person name="Nolan M."/>
            <person name="Ohm R."/>
            <person name="Pangilinan J."/>
            <person name="Park H.-J."/>
            <person name="Ramirez L."/>
            <person name="Alfaro M."/>
            <person name="Sun H."/>
            <person name="Tritt A."/>
            <person name="Yoshinaga Y."/>
            <person name="Zwiers L.-H."/>
            <person name="Turgeon B."/>
            <person name="Goodwin S."/>
            <person name="Spatafora J."/>
            <person name="Crous P."/>
            <person name="Grigoriev I."/>
        </authorList>
    </citation>
    <scope>NUCLEOTIDE SEQUENCE</scope>
    <source>
        <strain evidence="5">CBS 101060</strain>
    </source>
</reference>
<evidence type="ECO:0000256" key="2">
    <source>
        <dbReference type="ARBA" id="ARBA00022737"/>
    </source>
</evidence>
<accession>A0A9P4SGB9</accession>
<evidence type="ECO:0000313" key="5">
    <source>
        <dbReference type="EMBL" id="KAF2841267.1"/>
    </source>
</evidence>
<dbReference type="InterPro" id="IPR001680">
    <property type="entry name" value="WD40_rpt"/>
</dbReference>
<gene>
    <name evidence="5" type="ORF">M501DRAFT_969521</name>
</gene>
<dbReference type="PANTHER" id="PTHR22889">
    <property type="entry name" value="WD REPEAT-CONTAINING PROTEIN 89"/>
    <property type="match status" value="1"/>
</dbReference>
<evidence type="ECO:0000256" key="3">
    <source>
        <dbReference type="PROSITE-ProRule" id="PRU00221"/>
    </source>
</evidence>
<dbReference type="PROSITE" id="PS50082">
    <property type="entry name" value="WD_REPEATS_2"/>
    <property type="match status" value="2"/>
</dbReference>